<dbReference type="GO" id="GO:0016874">
    <property type="term" value="F:ligase activity"/>
    <property type="evidence" value="ECO:0007669"/>
    <property type="project" value="UniProtKB-KW"/>
</dbReference>
<feature type="transmembrane region" description="Helical" evidence="6">
    <location>
        <begin position="320"/>
        <end position="339"/>
    </location>
</feature>
<feature type="transmembrane region" description="Helical" evidence="6">
    <location>
        <begin position="97"/>
        <end position="119"/>
    </location>
</feature>
<dbReference type="InterPro" id="IPR000873">
    <property type="entry name" value="AMP-dep_synth/lig_dom"/>
</dbReference>
<feature type="transmembrane region" description="Helical" evidence="6">
    <location>
        <begin position="407"/>
        <end position="430"/>
    </location>
</feature>
<keyword evidence="2" id="KW-0596">Phosphopantetheine</keyword>
<dbReference type="InterPro" id="IPR045851">
    <property type="entry name" value="AMP-bd_C_sf"/>
</dbReference>
<keyword evidence="6" id="KW-0472">Membrane</keyword>
<dbReference type="GO" id="GO:0016020">
    <property type="term" value="C:membrane"/>
    <property type="evidence" value="ECO:0007669"/>
    <property type="project" value="UniProtKB-SubCell"/>
</dbReference>
<feature type="transmembrane region" description="Helical" evidence="6">
    <location>
        <begin position="67"/>
        <end position="85"/>
    </location>
</feature>
<feature type="region of interest" description="Disordered" evidence="5">
    <location>
        <begin position="215"/>
        <end position="243"/>
    </location>
</feature>
<feature type="transmembrane region" description="Helical" evidence="6">
    <location>
        <begin position="24"/>
        <end position="47"/>
    </location>
</feature>
<dbReference type="AlphaFoldDB" id="V5GDK9"/>
<comment type="caution">
    <text evidence="8">The sequence shown here is derived from an EMBL/GenBank/DDBJ whole genome shotgun (WGS) entry which is preliminary data.</text>
</comment>
<keyword evidence="9" id="KW-1185">Reference proteome</keyword>
<dbReference type="Pfam" id="PF07690">
    <property type="entry name" value="MFS_1"/>
    <property type="match status" value="1"/>
</dbReference>
<keyword evidence="4 8" id="KW-0436">Ligase</keyword>
<keyword evidence="6" id="KW-1133">Transmembrane helix</keyword>
<sequence length="1223" mass="134767">MFRGYVGEQDDVPRAHGWRSSDTFIISTMSLALFTDELLFAFMIPLLPALLEQRIGLEPSLTQKYTSIFLTEGALVSIVSSPFIGSIADAVSSKKTLLLTLLVLTLISIGSLSLTTSLVWLYLGRFFQCIVSHALWIVGMATLAENIGSEQMGKVSGLTSTLSAGGTTFGPLLAGLLFHAGGYWCAWAGAAAFLLLDIIMRLVMKEKPVKFSRADENGERDPLISNHPPSADGEQCEPSPSSDTRGWRFHIHVFRQTRFSAGVYCAYVFALLIGCFESTLAVHVRSTFGWGALHVGMLLAMIQGPGMVLAAPVGLLKDRIGSRIPTTVGFLSLMPFIILSGTAGDNRFPLGVMGSWGKTLYAVCIGAIGCLTCLLNGAGSIEATETIDILEAREPGKFGSNGGYSRAIAVTSMTWMAGLMTGPFLAQFVIESYGYFELQCFLEHFLGQQNARTFAKSLYSSQNAGVIDLSHYWQSEQKTMGMQPVKESTFLKAAWILTLHCFRPEEVIQMSYEEGSLTGPTMPAIFTARVKPDWNVRSLLEILEVPSPSLSYAARLSQLQSPSSVCTSALRYLTVPEETLIQPSSGNGKIDTAIQLIVVRDANQIQVSIKNSEQNANSLNESMLWTFQYVLRQITTHPLTLKLHDIDFCSEWHRRKIQTLTYTDSASKWKCLHDIILENCQLHPTKLAVRSFDGDLTYRELDDLSLRLAHYLIQLGVQPETFVLSSFQKSTWAIVARLAILRAGGAYISIHSSNPPVYLSSVIQRTGAKVMLSDPTFADQFRNTIEKVVTVTPSWLRDLPSASQPVPCPSVQPSNACTVLFTSGSTGRPKAIVQEHRAYASAIRDYARNFGLNEDTRFLHYDDYAFDISNLEFLVPLIVGGYCCVPGPMKTVQDLARNIQMLNANIAFLTPTVAIKANPEDMNNLKILCVGGEPLPKDLLNNWAGSSTRLINQFGMGEAAVCCAYNDNVYDPNSSPATIGKPSSGAIWIVDQTDPTKLMPIGAVGEIVIEGPHLSRGYLDQDHQAPDRTKPAGFLEQIPCWLKELHPDRRSPRLYRSGDLARWTHDGLIEYIGRKDTIVKLDGCRIDVIEVEHLSRKSLTPKDAIVVDLLGVIDGKEDPCLAAFLYLSDHPDNSETAELCLKDASHDPVAFEKVAQIKEVLAAHLPLYMIPTLFLLGTRVPRTPSKKTDRRMIRLLSQNFYSQERERRSSSPSHPAEAQLLPP</sequence>
<dbReference type="Proteomes" id="UP000018001">
    <property type="component" value="Unassembled WGS sequence"/>
</dbReference>
<dbReference type="Gene3D" id="1.20.1250.20">
    <property type="entry name" value="MFS general substrate transporter like domains"/>
    <property type="match status" value="2"/>
</dbReference>
<dbReference type="Pfam" id="PF00501">
    <property type="entry name" value="AMP-binding"/>
    <property type="match status" value="1"/>
</dbReference>
<dbReference type="CDD" id="cd05918">
    <property type="entry name" value="A_NRPS_SidN3_like"/>
    <property type="match status" value="1"/>
</dbReference>
<evidence type="ECO:0000259" key="7">
    <source>
        <dbReference type="Pfam" id="PF00501"/>
    </source>
</evidence>
<feature type="transmembrane region" description="Helical" evidence="6">
    <location>
        <begin position="184"/>
        <end position="203"/>
    </location>
</feature>
<evidence type="ECO:0000256" key="1">
    <source>
        <dbReference type="ARBA" id="ARBA00004141"/>
    </source>
</evidence>
<organism evidence="8 9">
    <name type="scientific">Byssochlamys spectabilis (strain No. 5 / NBRC 109023)</name>
    <name type="common">Paecilomyces variotii</name>
    <dbReference type="NCBI Taxonomy" id="1356009"/>
    <lineage>
        <taxon>Eukaryota</taxon>
        <taxon>Fungi</taxon>
        <taxon>Dikarya</taxon>
        <taxon>Ascomycota</taxon>
        <taxon>Pezizomycotina</taxon>
        <taxon>Eurotiomycetes</taxon>
        <taxon>Eurotiomycetidae</taxon>
        <taxon>Eurotiales</taxon>
        <taxon>Thermoascaceae</taxon>
        <taxon>Paecilomyces</taxon>
    </lineage>
</organism>
<dbReference type="OrthoDB" id="416786at2759"/>
<keyword evidence="6" id="KW-0812">Transmembrane</keyword>
<dbReference type="SUPFAM" id="SSF103473">
    <property type="entry name" value="MFS general substrate transporter"/>
    <property type="match status" value="1"/>
</dbReference>
<dbReference type="GO" id="GO:0031177">
    <property type="term" value="F:phosphopantetheine binding"/>
    <property type="evidence" value="ECO:0007669"/>
    <property type="project" value="TreeGrafter"/>
</dbReference>
<proteinExistence type="predicted"/>
<dbReference type="PANTHER" id="PTHR45527:SF3">
    <property type="entry name" value="SIDEROPHORE SYNTHETASE (EUROFUNG)"/>
    <property type="match status" value="1"/>
</dbReference>
<dbReference type="GO" id="GO:0022857">
    <property type="term" value="F:transmembrane transporter activity"/>
    <property type="evidence" value="ECO:0007669"/>
    <property type="project" value="InterPro"/>
</dbReference>
<feature type="transmembrane region" description="Helical" evidence="6">
    <location>
        <begin position="261"/>
        <end position="282"/>
    </location>
</feature>
<dbReference type="EMBL" id="BAUL01000273">
    <property type="protein sequence ID" value="GAD99012.1"/>
    <property type="molecule type" value="Genomic_DNA"/>
</dbReference>
<dbReference type="PROSITE" id="PS00455">
    <property type="entry name" value="AMP_BINDING"/>
    <property type="match status" value="1"/>
</dbReference>
<dbReference type="InterPro" id="IPR042099">
    <property type="entry name" value="ANL_N_sf"/>
</dbReference>
<dbReference type="InterPro" id="IPR036259">
    <property type="entry name" value="MFS_trans_sf"/>
</dbReference>
<evidence type="ECO:0000313" key="9">
    <source>
        <dbReference type="Proteomes" id="UP000018001"/>
    </source>
</evidence>
<dbReference type="InterPro" id="IPR011701">
    <property type="entry name" value="MFS"/>
</dbReference>
<dbReference type="Gene3D" id="3.40.50.12780">
    <property type="entry name" value="N-terminal domain of ligase-like"/>
    <property type="match status" value="1"/>
</dbReference>
<dbReference type="InParanoid" id="V5GDK9"/>
<dbReference type="GO" id="GO:0044550">
    <property type="term" value="P:secondary metabolite biosynthetic process"/>
    <property type="evidence" value="ECO:0007669"/>
    <property type="project" value="TreeGrafter"/>
</dbReference>
<evidence type="ECO:0000256" key="5">
    <source>
        <dbReference type="SAM" id="MobiDB-lite"/>
    </source>
</evidence>
<accession>V5GDK9</accession>
<dbReference type="HOGENOM" id="CLU_268427_0_0_1"/>
<evidence type="ECO:0000256" key="4">
    <source>
        <dbReference type="ARBA" id="ARBA00022598"/>
    </source>
</evidence>
<evidence type="ECO:0000256" key="2">
    <source>
        <dbReference type="ARBA" id="ARBA00022450"/>
    </source>
</evidence>
<feature type="region of interest" description="Disordered" evidence="5">
    <location>
        <begin position="1202"/>
        <end position="1223"/>
    </location>
</feature>
<feature type="transmembrane region" description="Helical" evidence="6">
    <location>
        <begin position="288"/>
        <end position="313"/>
    </location>
</feature>
<feature type="domain" description="AMP-dependent synthetase/ligase" evidence="7">
    <location>
        <begin position="678"/>
        <end position="1019"/>
    </location>
</feature>
<evidence type="ECO:0000256" key="6">
    <source>
        <dbReference type="SAM" id="Phobius"/>
    </source>
</evidence>
<evidence type="ECO:0000256" key="3">
    <source>
        <dbReference type="ARBA" id="ARBA00022553"/>
    </source>
</evidence>
<dbReference type="eggNOG" id="KOG3764">
    <property type="taxonomic scope" value="Eukaryota"/>
</dbReference>
<gene>
    <name evidence="8" type="ORF">PVAR5_7717</name>
</gene>
<feature type="transmembrane region" description="Helical" evidence="6">
    <location>
        <begin position="359"/>
        <end position="378"/>
    </location>
</feature>
<name>V5GDK9_BYSSN</name>
<dbReference type="eggNOG" id="KOG1178">
    <property type="taxonomic scope" value="Eukaryota"/>
</dbReference>
<protein>
    <submittedName>
        <fullName evidence="8">AMP dependent ligase, putative</fullName>
    </submittedName>
</protein>
<keyword evidence="3" id="KW-0597">Phosphoprotein</keyword>
<dbReference type="SUPFAM" id="SSF56801">
    <property type="entry name" value="Acetyl-CoA synthetase-like"/>
    <property type="match status" value="1"/>
</dbReference>
<dbReference type="GO" id="GO:0005737">
    <property type="term" value="C:cytoplasm"/>
    <property type="evidence" value="ECO:0007669"/>
    <property type="project" value="TreeGrafter"/>
</dbReference>
<reference evidence="9" key="1">
    <citation type="journal article" date="2014" name="Genome Announc.">
        <title>Draft genome sequence of the formaldehyde-resistant fungus Byssochlamys spectabilis No. 5 (anamorph Paecilomyces variotii No. 5) (NBRC109023).</title>
        <authorList>
            <person name="Oka T."/>
            <person name="Ekino K."/>
            <person name="Fukuda K."/>
            <person name="Nomura Y."/>
        </authorList>
    </citation>
    <scope>NUCLEOTIDE SEQUENCE [LARGE SCALE GENOMIC DNA]</scope>
    <source>
        <strain evidence="9">No. 5 / NBRC 109023</strain>
    </source>
</reference>
<dbReference type="PANTHER" id="PTHR45527">
    <property type="entry name" value="NONRIBOSOMAL PEPTIDE SYNTHETASE"/>
    <property type="match status" value="1"/>
</dbReference>
<comment type="subcellular location">
    <subcellularLocation>
        <location evidence="1">Membrane</location>
        <topology evidence="1">Multi-pass membrane protein</topology>
    </subcellularLocation>
</comment>
<dbReference type="CDD" id="cd17325">
    <property type="entry name" value="MFS_MdtG_SLC18_like"/>
    <property type="match status" value="1"/>
</dbReference>
<dbReference type="InterPro" id="IPR020845">
    <property type="entry name" value="AMP-binding_CS"/>
</dbReference>
<dbReference type="GO" id="GO:0043041">
    <property type="term" value="P:amino acid activation for nonribosomal peptide biosynthetic process"/>
    <property type="evidence" value="ECO:0007669"/>
    <property type="project" value="TreeGrafter"/>
</dbReference>
<evidence type="ECO:0000313" key="8">
    <source>
        <dbReference type="EMBL" id="GAD99012.1"/>
    </source>
</evidence>
<dbReference type="Gene3D" id="3.30.300.30">
    <property type="match status" value="1"/>
</dbReference>